<feature type="chain" id="PRO_5046821707" evidence="2">
    <location>
        <begin position="26"/>
        <end position="58"/>
    </location>
</feature>
<evidence type="ECO:0000256" key="2">
    <source>
        <dbReference type="SAM" id="SignalP"/>
    </source>
</evidence>
<evidence type="ECO:0000313" key="3">
    <source>
        <dbReference type="EMBL" id="MCW1916011.1"/>
    </source>
</evidence>
<organism evidence="3 4">
    <name type="scientific">Luteolibacter rhizosphaerae</name>
    <dbReference type="NCBI Taxonomy" id="2989719"/>
    <lineage>
        <taxon>Bacteria</taxon>
        <taxon>Pseudomonadati</taxon>
        <taxon>Verrucomicrobiota</taxon>
        <taxon>Verrucomicrobiia</taxon>
        <taxon>Verrucomicrobiales</taxon>
        <taxon>Verrucomicrobiaceae</taxon>
        <taxon>Luteolibacter</taxon>
    </lineage>
</organism>
<evidence type="ECO:0000313" key="4">
    <source>
        <dbReference type="Proteomes" id="UP001165653"/>
    </source>
</evidence>
<name>A0ABT3G838_9BACT</name>
<keyword evidence="2" id="KW-0732">Signal</keyword>
<gene>
    <name evidence="3" type="ORF">OJ996_20655</name>
</gene>
<feature type="signal peptide" evidence="2">
    <location>
        <begin position="1"/>
        <end position="25"/>
    </location>
</feature>
<sequence>MKAASHTRIVSRILFALTLSGVLHAALPTEKTKKKLRMAVTDPASETMKTETELLSGS</sequence>
<feature type="region of interest" description="Disordered" evidence="1">
    <location>
        <begin position="37"/>
        <end position="58"/>
    </location>
</feature>
<proteinExistence type="predicted"/>
<accession>A0ABT3G838</accession>
<protein>
    <submittedName>
        <fullName evidence="3">Uncharacterized protein</fullName>
    </submittedName>
</protein>
<dbReference type="EMBL" id="JAPDDR010000012">
    <property type="protein sequence ID" value="MCW1916011.1"/>
    <property type="molecule type" value="Genomic_DNA"/>
</dbReference>
<dbReference type="Proteomes" id="UP001165653">
    <property type="component" value="Unassembled WGS sequence"/>
</dbReference>
<dbReference type="RefSeq" id="WP_264515575.1">
    <property type="nucleotide sequence ID" value="NZ_JAPDDR010000012.1"/>
</dbReference>
<keyword evidence="4" id="KW-1185">Reference proteome</keyword>
<evidence type="ECO:0000256" key="1">
    <source>
        <dbReference type="SAM" id="MobiDB-lite"/>
    </source>
</evidence>
<reference evidence="3" key="1">
    <citation type="submission" date="2022-10" db="EMBL/GenBank/DDBJ databases">
        <title>Luteolibacter sp. GHJ8, whole genome shotgun sequencing project.</title>
        <authorList>
            <person name="Zhao G."/>
            <person name="Shen L."/>
        </authorList>
    </citation>
    <scope>NUCLEOTIDE SEQUENCE</scope>
    <source>
        <strain evidence="3">GHJ8</strain>
    </source>
</reference>
<comment type="caution">
    <text evidence="3">The sequence shown here is derived from an EMBL/GenBank/DDBJ whole genome shotgun (WGS) entry which is preliminary data.</text>
</comment>